<feature type="transmembrane region" description="Helical" evidence="7">
    <location>
        <begin position="304"/>
        <end position="325"/>
    </location>
</feature>
<gene>
    <name evidence="8" type="primary">PUP9</name>
    <name evidence="8" type="ORF">AXF42_Ash000967</name>
</gene>
<feature type="transmembrane region" description="Helical" evidence="7">
    <location>
        <begin position="72"/>
        <end position="91"/>
    </location>
</feature>
<dbReference type="AlphaFoldDB" id="A0A2I0ATK2"/>
<dbReference type="STRING" id="1088818.A0A2I0ATK2"/>
<comment type="similarity">
    <text evidence="2 7">Belongs to the purine permeases (TC 2.A.7.14) family.</text>
</comment>
<evidence type="ECO:0000256" key="5">
    <source>
        <dbReference type="ARBA" id="ARBA00022989"/>
    </source>
</evidence>
<keyword evidence="4 7" id="KW-0812">Transmembrane</keyword>
<sequence>MGETQEVQLHVSEAEQAAFPKDPSQNDSPSSSSILKAWRWWLIVSLYTAFILGGQTAATLLGRLYYEAGGKSLWMATVVQSAGAPLLIPLLFRFPSSHSSSHSPRRSTAKFAAVCTGIGLLIAGDNLMYSYGLLYLPVSTYSLLCATQLGFSAAFSFFLNSQKFTPLILNSVALLTLSAALLGVRSDTGGAANGDKQALGFVLTLAASAAFALILSLLQLTFQKLLKTETFSVVLEIIIFTNVVATAAAAAGLFAGGDWRGISAEFAGYEKGRVSYVMTLVWIAICWTVYSVGAVGLIFMASSLFANVIATTALPLVPVFAVVFFHERIDGVKVVALLIATVGFVNYGYQHYLDDLKQRKKTPRTADDL</sequence>
<dbReference type="GO" id="GO:0005345">
    <property type="term" value="F:purine nucleobase transmembrane transporter activity"/>
    <property type="evidence" value="ECO:0007669"/>
    <property type="project" value="UniProtKB-UniRule"/>
</dbReference>
<evidence type="ECO:0000256" key="2">
    <source>
        <dbReference type="ARBA" id="ARBA00006213"/>
    </source>
</evidence>
<dbReference type="Proteomes" id="UP000236161">
    <property type="component" value="Unassembled WGS sequence"/>
</dbReference>
<dbReference type="PANTHER" id="PTHR31376">
    <property type="entry name" value="OS09G0467300 PROTEIN-RELATED"/>
    <property type="match status" value="1"/>
</dbReference>
<keyword evidence="9" id="KW-1185">Reference proteome</keyword>
<protein>
    <recommendedName>
        <fullName evidence="7">Probable purine permease</fullName>
    </recommendedName>
</protein>
<dbReference type="InterPro" id="IPR037185">
    <property type="entry name" value="EmrE-like"/>
</dbReference>
<accession>A0A2I0ATK2</accession>
<evidence type="ECO:0000313" key="8">
    <source>
        <dbReference type="EMBL" id="PKA58874.1"/>
    </source>
</evidence>
<dbReference type="PANTHER" id="PTHR31376:SF2">
    <property type="entry name" value="PURINE PERMEASE 11-RELATED"/>
    <property type="match status" value="1"/>
</dbReference>
<feature type="transmembrane region" description="Helical" evidence="7">
    <location>
        <begin position="331"/>
        <end position="349"/>
    </location>
</feature>
<dbReference type="Pfam" id="PF16913">
    <property type="entry name" value="PUNUT"/>
    <property type="match status" value="1"/>
</dbReference>
<feature type="transmembrane region" description="Helical" evidence="7">
    <location>
        <begin position="198"/>
        <end position="218"/>
    </location>
</feature>
<evidence type="ECO:0000256" key="4">
    <source>
        <dbReference type="ARBA" id="ARBA00022692"/>
    </source>
</evidence>
<evidence type="ECO:0000256" key="3">
    <source>
        <dbReference type="ARBA" id="ARBA00022448"/>
    </source>
</evidence>
<feature type="transmembrane region" description="Helical" evidence="7">
    <location>
        <begin position="167"/>
        <end position="186"/>
    </location>
</feature>
<dbReference type="GO" id="GO:0016020">
    <property type="term" value="C:membrane"/>
    <property type="evidence" value="ECO:0007669"/>
    <property type="project" value="UniProtKB-SubCell"/>
</dbReference>
<dbReference type="GO" id="GO:0015211">
    <property type="term" value="F:purine nucleoside transmembrane transporter activity"/>
    <property type="evidence" value="ECO:0007669"/>
    <property type="project" value="UniProtKB-UniRule"/>
</dbReference>
<comment type="subcellular location">
    <subcellularLocation>
        <location evidence="1 7">Membrane</location>
        <topology evidence="1 7">Multi-pass membrane protein</topology>
    </subcellularLocation>
</comment>
<reference evidence="8 9" key="1">
    <citation type="journal article" date="2017" name="Nature">
        <title>The Apostasia genome and the evolution of orchids.</title>
        <authorList>
            <person name="Zhang G.Q."/>
            <person name="Liu K.W."/>
            <person name="Li Z."/>
            <person name="Lohaus R."/>
            <person name="Hsiao Y.Y."/>
            <person name="Niu S.C."/>
            <person name="Wang J.Y."/>
            <person name="Lin Y.C."/>
            <person name="Xu Q."/>
            <person name="Chen L.J."/>
            <person name="Yoshida K."/>
            <person name="Fujiwara S."/>
            <person name="Wang Z.W."/>
            <person name="Zhang Y.Q."/>
            <person name="Mitsuda N."/>
            <person name="Wang M."/>
            <person name="Liu G.H."/>
            <person name="Pecoraro L."/>
            <person name="Huang H.X."/>
            <person name="Xiao X.J."/>
            <person name="Lin M."/>
            <person name="Wu X.Y."/>
            <person name="Wu W.L."/>
            <person name="Chen Y.Y."/>
            <person name="Chang S.B."/>
            <person name="Sakamoto S."/>
            <person name="Ohme-Takagi M."/>
            <person name="Yagi M."/>
            <person name="Zeng S.J."/>
            <person name="Shen C.Y."/>
            <person name="Yeh C.M."/>
            <person name="Luo Y.B."/>
            <person name="Tsai W.C."/>
            <person name="Van de Peer Y."/>
            <person name="Liu Z.J."/>
        </authorList>
    </citation>
    <scope>NUCLEOTIDE SEQUENCE [LARGE SCALE GENOMIC DNA]</scope>
    <source>
        <strain evidence="9">cv. Shenzhen</strain>
        <tissue evidence="8">Stem</tissue>
    </source>
</reference>
<keyword evidence="5 7" id="KW-1133">Transmembrane helix</keyword>
<feature type="transmembrane region" description="Helical" evidence="7">
    <location>
        <begin position="40"/>
        <end position="66"/>
    </location>
</feature>
<dbReference type="OrthoDB" id="1907510at2759"/>
<dbReference type="InterPro" id="IPR030182">
    <property type="entry name" value="PUP_plant"/>
</dbReference>
<evidence type="ECO:0000256" key="1">
    <source>
        <dbReference type="ARBA" id="ARBA00004141"/>
    </source>
</evidence>
<organism evidence="8 9">
    <name type="scientific">Apostasia shenzhenica</name>
    <dbReference type="NCBI Taxonomy" id="1088818"/>
    <lineage>
        <taxon>Eukaryota</taxon>
        <taxon>Viridiplantae</taxon>
        <taxon>Streptophyta</taxon>
        <taxon>Embryophyta</taxon>
        <taxon>Tracheophyta</taxon>
        <taxon>Spermatophyta</taxon>
        <taxon>Magnoliopsida</taxon>
        <taxon>Liliopsida</taxon>
        <taxon>Asparagales</taxon>
        <taxon>Orchidaceae</taxon>
        <taxon>Apostasioideae</taxon>
        <taxon>Apostasia</taxon>
    </lineage>
</organism>
<name>A0A2I0ATK2_9ASPA</name>
<keyword evidence="6 7" id="KW-0472">Membrane</keyword>
<feature type="transmembrane region" description="Helical" evidence="7">
    <location>
        <begin position="141"/>
        <end position="160"/>
    </location>
</feature>
<keyword evidence="3 7" id="KW-0813">Transport</keyword>
<evidence type="ECO:0000256" key="6">
    <source>
        <dbReference type="ARBA" id="ARBA00023136"/>
    </source>
</evidence>
<proteinExistence type="inferred from homology"/>
<dbReference type="EMBL" id="KZ451950">
    <property type="protein sequence ID" value="PKA58874.1"/>
    <property type="molecule type" value="Genomic_DNA"/>
</dbReference>
<evidence type="ECO:0000313" key="9">
    <source>
        <dbReference type="Proteomes" id="UP000236161"/>
    </source>
</evidence>
<feature type="transmembrane region" description="Helical" evidence="7">
    <location>
        <begin position="111"/>
        <end position="129"/>
    </location>
</feature>
<dbReference type="SUPFAM" id="SSF103481">
    <property type="entry name" value="Multidrug resistance efflux transporter EmrE"/>
    <property type="match status" value="1"/>
</dbReference>
<evidence type="ECO:0000256" key="7">
    <source>
        <dbReference type="RuleBase" id="RU368015"/>
    </source>
</evidence>
<feature type="transmembrane region" description="Helical" evidence="7">
    <location>
        <begin position="230"/>
        <end position="254"/>
    </location>
</feature>
<feature type="transmembrane region" description="Helical" evidence="7">
    <location>
        <begin position="274"/>
        <end position="297"/>
    </location>
</feature>